<reference evidence="4" key="4">
    <citation type="submission" date="2024-02" db="EMBL/GenBank/DDBJ databases">
        <title>Comparative genomics of Cryptococcus and Kwoniella reveals pathogenesis evolution and contrasting modes of karyotype evolution via chromosome fusion or intercentromeric recombination.</title>
        <authorList>
            <person name="Coelho M.A."/>
            <person name="David-Palma M."/>
            <person name="Shea T."/>
            <person name="Bowers K."/>
            <person name="McGinley-Smith S."/>
            <person name="Mohammad A.W."/>
            <person name="Gnirke A."/>
            <person name="Yurkov A.M."/>
            <person name="Nowrousian M."/>
            <person name="Sun S."/>
            <person name="Cuomo C.A."/>
            <person name="Heitman J."/>
        </authorList>
    </citation>
    <scope>NUCLEOTIDE SEQUENCE</scope>
    <source>
        <strain evidence="4">CBS 10737</strain>
    </source>
</reference>
<dbReference type="PROSITE" id="PS50003">
    <property type="entry name" value="PH_DOMAIN"/>
    <property type="match status" value="1"/>
</dbReference>
<dbReference type="STRING" id="1296096.A0A1B9ICK4"/>
<dbReference type="GeneID" id="30169013"/>
<feature type="compositionally biased region" description="Polar residues" evidence="1">
    <location>
        <begin position="431"/>
        <end position="442"/>
    </location>
</feature>
<feature type="compositionally biased region" description="Polar residues" evidence="1">
    <location>
        <begin position="205"/>
        <end position="219"/>
    </location>
</feature>
<feature type="region of interest" description="Disordered" evidence="1">
    <location>
        <begin position="371"/>
        <end position="390"/>
    </location>
</feature>
<feature type="region of interest" description="Disordered" evidence="1">
    <location>
        <begin position="141"/>
        <end position="362"/>
    </location>
</feature>
<evidence type="ECO:0000259" key="2">
    <source>
        <dbReference type="PROSITE" id="PS50003"/>
    </source>
</evidence>
<feature type="domain" description="PH" evidence="2">
    <location>
        <begin position="779"/>
        <end position="879"/>
    </location>
</feature>
<feature type="compositionally biased region" description="Polar residues" evidence="1">
    <location>
        <begin position="341"/>
        <end position="362"/>
    </location>
</feature>
<feature type="compositionally biased region" description="Polar residues" evidence="1">
    <location>
        <begin position="262"/>
        <end position="275"/>
    </location>
</feature>
<feature type="compositionally biased region" description="Basic and acidic residues" evidence="1">
    <location>
        <begin position="482"/>
        <end position="504"/>
    </location>
</feature>
<feature type="compositionally biased region" description="Polar residues" evidence="1">
    <location>
        <begin position="230"/>
        <end position="241"/>
    </location>
</feature>
<protein>
    <recommendedName>
        <fullName evidence="2">PH domain-containing protein</fullName>
    </recommendedName>
</protein>
<feature type="compositionally biased region" description="Low complexity" evidence="1">
    <location>
        <begin position="179"/>
        <end position="188"/>
    </location>
</feature>
<feature type="compositionally biased region" description="Polar residues" evidence="1">
    <location>
        <begin position="409"/>
        <end position="421"/>
    </location>
</feature>
<evidence type="ECO:0000313" key="4">
    <source>
        <dbReference type="EMBL" id="WWC66776.1"/>
    </source>
</evidence>
<sequence>MSVDISDPQIGIVRNKIRDQNDPTTWILLHYSTSSTSPNTISSSSQNITLLASGKEPVLPRWKEHLSDTNEDVLFGYGEIAGQGLVLLFLRDNVGGVKRARAVVHSRSVASLFPDYSALITIAHPSQLTEELISERLSLNQSSSLPSAPKPKYSIPGSDLTNPLSPLNRDGPMPYLPTASSSRSVSASHGETIHQPSPKKYGDIASTSSTPSRQRYNDSPNRRDPRVISLNDTPNRSNTASPGPVLSAPIALGSPVKVENRGISSSDYFGDSTSPRSRKTSFGMRLKNTFTNTKPSPNQSIDESPSTPNSQPVEHNLTTSPKESRFKSNSLVKAFHRRRSSTQTTNTPPDSPQPNEFGSSSLATSNELTKGIQYAPPVPPKDLPIPTQPITEDDSIAEFDEPKLPLQSEVPTPSSTNTVGHGSTIPIPIDTRSNQLSPSPSARQALYDARQKSLTAETEIQERFRRDQEIRTRANENGNGHESLEEHANGHESDEESVRLAYDRSEDEEEHPVEDQHQFDNAVEDSGEAIQNELERETEITPTIRNTGQLQQAEKISQAAEEHAEREAALRVEEERIKHLAEAEKHAQEEKDRLEVERIEAEYKVEEGRKLEEERTRLERIRLQEEALREEERVRLEVEQQAQREAEDRARVEEERLKVEAEQARIEAEQQAERQRIEAEQQAERQRIEAERQAERQRIEAEQQAERERAEAEELARKQAEAAELARIKQLEEEELARRQAEEKAQMEKQAQEKQKAEEERVRKEGIKQGLERGKREGGIMLRGWVTVQTYKSMTWRRRYFHLLAKEMQLYKAEGDVKPIQTIYIGSSSSISEKYEESQVKDSFKVISDGPKGEEEFFLFTDSSEDKETVLQGLRLCMT</sequence>
<dbReference type="OrthoDB" id="2123378at2759"/>
<dbReference type="Proteomes" id="UP000094020">
    <property type="component" value="Chromosome 1"/>
</dbReference>
<organism evidence="3">
    <name type="scientific">Kwoniella pini CBS 10737</name>
    <dbReference type="NCBI Taxonomy" id="1296096"/>
    <lineage>
        <taxon>Eukaryota</taxon>
        <taxon>Fungi</taxon>
        <taxon>Dikarya</taxon>
        <taxon>Basidiomycota</taxon>
        <taxon>Agaricomycotina</taxon>
        <taxon>Tremellomycetes</taxon>
        <taxon>Tremellales</taxon>
        <taxon>Cryptococcaceae</taxon>
        <taxon>Kwoniella</taxon>
    </lineage>
</organism>
<dbReference type="EMBL" id="CP144519">
    <property type="protein sequence ID" value="WWC66776.1"/>
    <property type="molecule type" value="Genomic_DNA"/>
</dbReference>
<reference evidence="3" key="1">
    <citation type="submission" date="2013-07" db="EMBL/GenBank/DDBJ databases">
        <title>The Genome Sequence of Cryptococcus pinus CBS10737.</title>
        <authorList>
            <consortium name="The Broad Institute Genome Sequencing Platform"/>
            <person name="Cuomo C."/>
            <person name="Litvintseva A."/>
            <person name="Chen Y."/>
            <person name="Heitman J."/>
            <person name="Sun S."/>
            <person name="Springer D."/>
            <person name="Dromer F."/>
            <person name="Young S.K."/>
            <person name="Zeng Q."/>
            <person name="Gargeya S."/>
            <person name="Fitzgerald M."/>
            <person name="Abouelleil A."/>
            <person name="Alvarado L."/>
            <person name="Berlin A.M."/>
            <person name="Chapman S.B."/>
            <person name="Dewar J."/>
            <person name="Goldberg J."/>
            <person name="Griggs A."/>
            <person name="Gujja S."/>
            <person name="Hansen M."/>
            <person name="Howarth C."/>
            <person name="Imamovic A."/>
            <person name="Larimer J."/>
            <person name="McCowan C."/>
            <person name="Murphy C."/>
            <person name="Pearson M."/>
            <person name="Priest M."/>
            <person name="Roberts A."/>
            <person name="Saif S."/>
            <person name="Shea T."/>
            <person name="Sykes S."/>
            <person name="Wortman J."/>
            <person name="Nusbaum C."/>
            <person name="Birren B."/>
        </authorList>
    </citation>
    <scope>NUCLEOTIDE SEQUENCE [LARGE SCALE GENOMIC DNA]</scope>
    <source>
        <strain evidence="3">CBS 10737</strain>
    </source>
</reference>
<name>A0A1B9ICK4_9TREE</name>
<reference evidence="3" key="3">
    <citation type="submission" date="2016-07" db="EMBL/GenBank/DDBJ databases">
        <title>Evolution of pathogenesis and genome organization in the Tremellales.</title>
        <authorList>
            <person name="Cuomo C."/>
            <person name="Litvintseva A."/>
            <person name="Heitman J."/>
            <person name="Chen Y."/>
            <person name="Sun S."/>
            <person name="Springer D."/>
            <person name="Dromer F."/>
            <person name="Young S."/>
            <person name="Zeng Q."/>
            <person name="Chapman S."/>
            <person name="Gujja S."/>
            <person name="Saif S."/>
            <person name="Birren B."/>
        </authorList>
    </citation>
    <scope>NUCLEOTIDE SEQUENCE</scope>
    <source>
        <strain evidence="3">CBS 10737</strain>
    </source>
</reference>
<dbReference type="Gene3D" id="2.30.29.30">
    <property type="entry name" value="Pleckstrin-homology domain (PH domain)/Phosphotyrosine-binding domain (PTB)"/>
    <property type="match status" value="1"/>
</dbReference>
<dbReference type="RefSeq" id="XP_019014561.1">
    <property type="nucleotide sequence ID" value="XM_019152423.1"/>
</dbReference>
<dbReference type="InterPro" id="IPR011993">
    <property type="entry name" value="PH-like_dom_sf"/>
</dbReference>
<feature type="compositionally biased region" description="Polar residues" evidence="1">
    <location>
        <begin position="288"/>
        <end position="331"/>
    </location>
</feature>
<feature type="compositionally biased region" description="Pro residues" evidence="1">
    <location>
        <begin position="376"/>
        <end position="387"/>
    </location>
</feature>
<dbReference type="Gene3D" id="3.40.20.10">
    <property type="entry name" value="Severin"/>
    <property type="match status" value="1"/>
</dbReference>
<dbReference type="PANTHER" id="PTHR23159:SF31">
    <property type="entry name" value="CENTROSOME-ASSOCIATED PROTEIN CEP250 ISOFORM X1"/>
    <property type="match status" value="1"/>
</dbReference>
<feature type="region of interest" description="Disordered" evidence="1">
    <location>
        <begin position="739"/>
        <end position="770"/>
    </location>
</feature>
<evidence type="ECO:0000256" key="1">
    <source>
        <dbReference type="SAM" id="MobiDB-lite"/>
    </source>
</evidence>
<evidence type="ECO:0000313" key="3">
    <source>
        <dbReference type="EMBL" id="OCF53342.1"/>
    </source>
</evidence>
<evidence type="ECO:0000313" key="5">
    <source>
        <dbReference type="Proteomes" id="UP000094020"/>
    </source>
</evidence>
<dbReference type="SUPFAM" id="SSF50729">
    <property type="entry name" value="PH domain-like"/>
    <property type="match status" value="1"/>
</dbReference>
<accession>A0A1B9ICK4</accession>
<dbReference type="EMBL" id="KI894007">
    <property type="protein sequence ID" value="OCF53342.1"/>
    <property type="molecule type" value="Genomic_DNA"/>
</dbReference>
<dbReference type="AlphaFoldDB" id="A0A1B9ICK4"/>
<dbReference type="InterPro" id="IPR001849">
    <property type="entry name" value="PH_domain"/>
</dbReference>
<dbReference type="InterPro" id="IPR029006">
    <property type="entry name" value="ADF-H/Gelsolin-like_dom_sf"/>
</dbReference>
<feature type="region of interest" description="Disordered" evidence="1">
    <location>
        <begin position="630"/>
        <end position="718"/>
    </location>
</feature>
<dbReference type="PANTHER" id="PTHR23159">
    <property type="entry name" value="CENTROSOMAL PROTEIN 2"/>
    <property type="match status" value="1"/>
</dbReference>
<proteinExistence type="predicted"/>
<feature type="region of interest" description="Disordered" evidence="1">
    <location>
        <begin position="405"/>
        <end position="522"/>
    </location>
</feature>
<gene>
    <name evidence="3" type="ORF">I206_00644</name>
    <name evidence="4" type="ORF">I206_100681</name>
</gene>
<reference evidence="4" key="2">
    <citation type="submission" date="2013-07" db="EMBL/GenBank/DDBJ databases">
        <authorList>
            <consortium name="The Broad Institute Genome Sequencing Platform"/>
            <person name="Cuomo C."/>
            <person name="Litvintseva A."/>
            <person name="Chen Y."/>
            <person name="Heitman J."/>
            <person name="Sun S."/>
            <person name="Springer D."/>
            <person name="Dromer F."/>
            <person name="Young S.K."/>
            <person name="Zeng Q."/>
            <person name="Gargeya S."/>
            <person name="Fitzgerald M."/>
            <person name="Abouelleil A."/>
            <person name="Alvarado L."/>
            <person name="Berlin A.M."/>
            <person name="Chapman S.B."/>
            <person name="Dewar J."/>
            <person name="Goldberg J."/>
            <person name="Griggs A."/>
            <person name="Gujja S."/>
            <person name="Hansen M."/>
            <person name="Howarth C."/>
            <person name="Imamovic A."/>
            <person name="Larimer J."/>
            <person name="McCowan C."/>
            <person name="Murphy C."/>
            <person name="Pearson M."/>
            <person name="Priest M."/>
            <person name="Roberts A."/>
            <person name="Saif S."/>
            <person name="Shea T."/>
            <person name="Sykes S."/>
            <person name="Wortman J."/>
            <person name="Nusbaum C."/>
            <person name="Birren B."/>
        </authorList>
    </citation>
    <scope>NUCLEOTIDE SEQUENCE</scope>
    <source>
        <strain evidence="4">CBS 10737</strain>
    </source>
</reference>
<keyword evidence="5" id="KW-1185">Reference proteome</keyword>
<dbReference type="KEGG" id="kpin:30169013"/>
<dbReference type="Pfam" id="PF00169">
    <property type="entry name" value="PH"/>
    <property type="match status" value="1"/>
</dbReference>
<feature type="compositionally biased region" description="Basic and acidic residues" evidence="1">
    <location>
        <begin position="460"/>
        <end position="474"/>
    </location>
</feature>
<dbReference type="SMART" id="SM00233">
    <property type="entry name" value="PH"/>
    <property type="match status" value="1"/>
</dbReference>
<dbReference type="CDD" id="cd00821">
    <property type="entry name" value="PH"/>
    <property type="match status" value="1"/>
</dbReference>
<dbReference type="SUPFAM" id="SSF55753">
    <property type="entry name" value="Actin depolymerizing proteins"/>
    <property type="match status" value="1"/>
</dbReference>